<sequence length="612" mass="65318">MKHRELEVMADGVAEAVSEKMAGYFGALELAAMQFQNAPSLEGENLYNYRQTLISDLLKNTGALQSYYGFKDGSTYTTEGLIPNFKEVALEREWYKRLHGGEKRIVTTPYVSNIGLLIMAAGVPLLDGNSVIGTLCINLGLTELSEFTSGLFNFENVILTRSDGFIMAHQNPDLIGKTLWDIIPGLEAENAKTRDTRIAFHLDGEDYEGALGVIDDLGWKVWVFEKQSVIQAASTDSLYASIVQAVVALILSAIMIGLLSNSLIFKPMARMTGVMQRLVDGDLKVEVPAQDRTDEIGDMARAVQVFKENAIEVDRLQTEQEAQKERAEEEKRASIAKLTDDFQSTVGSMIQGLASASTELQSTAASMSATAEQTNRQSTAVAAASEQASRNVQTVASATEELSASISEISRQVNQSSDVAGRAVTQAEQTNKQVEGLADAAQKIGDVIRLIQDIAEQTNLLALNATIEAARAGEAGKGFAVVANEVKSLANQTAKATGEISQQIAGIQSATGDAVGAIRDIVKTINEISQISTSIASAVEEQGTATGEISNSVREASAGTQEVNVNISGVAQAATETGSAATEVMDSSAQLARQSDDLKVAVDRFLAEVRAS</sequence>
<dbReference type="InterPro" id="IPR004090">
    <property type="entry name" value="Chemotax_Me-accpt_rcpt"/>
</dbReference>
<gene>
    <name evidence="16" type="ORF">ACFOGJ_03870</name>
</gene>
<dbReference type="InterPro" id="IPR033479">
    <property type="entry name" value="dCache_1"/>
</dbReference>
<dbReference type="CDD" id="cd18774">
    <property type="entry name" value="PDC2_HK_sensor"/>
    <property type="match status" value="1"/>
</dbReference>
<dbReference type="PANTHER" id="PTHR32089">
    <property type="entry name" value="METHYL-ACCEPTING CHEMOTAXIS PROTEIN MCPB"/>
    <property type="match status" value="1"/>
</dbReference>
<dbReference type="CDD" id="cd11386">
    <property type="entry name" value="MCP_signal"/>
    <property type="match status" value="1"/>
</dbReference>
<dbReference type="CDD" id="cd06225">
    <property type="entry name" value="HAMP"/>
    <property type="match status" value="1"/>
</dbReference>
<keyword evidence="4" id="KW-0997">Cell inner membrane</keyword>
<dbReference type="InterPro" id="IPR003660">
    <property type="entry name" value="HAMP_dom"/>
</dbReference>
<evidence type="ECO:0000256" key="9">
    <source>
        <dbReference type="ARBA" id="ARBA00029447"/>
    </source>
</evidence>
<dbReference type="RefSeq" id="WP_379898278.1">
    <property type="nucleotide sequence ID" value="NZ_JBHRTR010000011.1"/>
</dbReference>
<dbReference type="EMBL" id="JBHRTR010000011">
    <property type="protein sequence ID" value="MFC3226350.1"/>
    <property type="molecule type" value="Genomic_DNA"/>
</dbReference>
<dbReference type="SMART" id="SM00283">
    <property type="entry name" value="MA"/>
    <property type="match status" value="1"/>
</dbReference>
<dbReference type="Proteomes" id="UP001595528">
    <property type="component" value="Unassembled WGS sequence"/>
</dbReference>
<comment type="subcellular location">
    <subcellularLocation>
        <location evidence="1">Cell inner membrane</location>
        <topology evidence="1">Multi-pass membrane protein</topology>
    </subcellularLocation>
</comment>
<accession>A0ABV7KW09</accession>
<evidence type="ECO:0000256" key="4">
    <source>
        <dbReference type="ARBA" id="ARBA00022519"/>
    </source>
</evidence>
<evidence type="ECO:0000256" key="1">
    <source>
        <dbReference type="ARBA" id="ARBA00004429"/>
    </source>
</evidence>
<keyword evidence="8 10" id="KW-0807">Transducer</keyword>
<keyword evidence="2" id="KW-1003">Cell membrane</keyword>
<dbReference type="InterPro" id="IPR004089">
    <property type="entry name" value="MCPsignal_dom"/>
</dbReference>
<dbReference type="PROSITE" id="PS50885">
    <property type="entry name" value="HAMP"/>
    <property type="match status" value="1"/>
</dbReference>
<dbReference type="Gene3D" id="1.10.8.500">
    <property type="entry name" value="HAMP domain in histidine kinase"/>
    <property type="match status" value="1"/>
</dbReference>
<feature type="domain" description="HAMP" evidence="15">
    <location>
        <begin position="262"/>
        <end position="315"/>
    </location>
</feature>
<keyword evidence="5 12" id="KW-0812">Transmembrane</keyword>
<evidence type="ECO:0000256" key="8">
    <source>
        <dbReference type="ARBA" id="ARBA00023224"/>
    </source>
</evidence>
<evidence type="ECO:0000256" key="10">
    <source>
        <dbReference type="PROSITE-ProRule" id="PRU00284"/>
    </source>
</evidence>
<dbReference type="Pfam" id="PF00672">
    <property type="entry name" value="HAMP"/>
    <property type="match status" value="1"/>
</dbReference>
<dbReference type="CDD" id="cd18773">
    <property type="entry name" value="PDC1_HK_sensor"/>
    <property type="match status" value="1"/>
</dbReference>
<dbReference type="Gene3D" id="3.30.450.20">
    <property type="entry name" value="PAS domain"/>
    <property type="match status" value="2"/>
</dbReference>
<evidence type="ECO:0000256" key="5">
    <source>
        <dbReference type="ARBA" id="ARBA00022692"/>
    </source>
</evidence>
<feature type="transmembrane region" description="Helical" evidence="12">
    <location>
        <begin position="238"/>
        <end position="265"/>
    </location>
</feature>
<evidence type="ECO:0000259" key="13">
    <source>
        <dbReference type="PROSITE" id="PS50111"/>
    </source>
</evidence>
<dbReference type="PRINTS" id="PR00260">
    <property type="entry name" value="CHEMTRNSDUCR"/>
</dbReference>
<evidence type="ECO:0000256" key="3">
    <source>
        <dbReference type="ARBA" id="ARBA00022500"/>
    </source>
</evidence>
<proteinExistence type="inferred from homology"/>
<dbReference type="PROSITE" id="PS50111">
    <property type="entry name" value="CHEMOTAXIS_TRANSDUC_2"/>
    <property type="match status" value="1"/>
</dbReference>
<comment type="similarity">
    <text evidence="9">Belongs to the methyl-accepting chemotaxis (MCP) protein family.</text>
</comment>
<evidence type="ECO:0000256" key="11">
    <source>
        <dbReference type="SAM" id="Coils"/>
    </source>
</evidence>
<dbReference type="PROSITE" id="PS50192">
    <property type="entry name" value="T_SNARE"/>
    <property type="match status" value="1"/>
</dbReference>
<feature type="domain" description="T-SNARE coiled-coil homology" evidence="14">
    <location>
        <begin position="508"/>
        <end position="570"/>
    </location>
</feature>
<keyword evidence="3" id="KW-0145">Chemotaxis</keyword>
<evidence type="ECO:0000256" key="6">
    <source>
        <dbReference type="ARBA" id="ARBA00022989"/>
    </source>
</evidence>
<keyword evidence="7 12" id="KW-0472">Membrane</keyword>
<dbReference type="PANTHER" id="PTHR32089:SF112">
    <property type="entry name" value="LYSOZYME-LIKE PROTEIN-RELATED"/>
    <property type="match status" value="1"/>
</dbReference>
<keyword evidence="11" id="KW-0175">Coiled coil</keyword>
<dbReference type="SMART" id="SM00304">
    <property type="entry name" value="HAMP"/>
    <property type="match status" value="1"/>
</dbReference>
<evidence type="ECO:0000256" key="7">
    <source>
        <dbReference type="ARBA" id="ARBA00023136"/>
    </source>
</evidence>
<keyword evidence="6 12" id="KW-1133">Transmembrane helix</keyword>
<dbReference type="Pfam" id="PF02743">
    <property type="entry name" value="dCache_1"/>
    <property type="match status" value="1"/>
</dbReference>
<reference evidence="17" key="1">
    <citation type="journal article" date="2019" name="Int. J. Syst. Evol. Microbiol.">
        <title>The Global Catalogue of Microorganisms (GCM) 10K type strain sequencing project: providing services to taxonomists for standard genome sequencing and annotation.</title>
        <authorList>
            <consortium name="The Broad Institute Genomics Platform"/>
            <consortium name="The Broad Institute Genome Sequencing Center for Infectious Disease"/>
            <person name="Wu L."/>
            <person name="Ma J."/>
        </authorList>
    </citation>
    <scope>NUCLEOTIDE SEQUENCE [LARGE SCALE GENOMIC DNA]</scope>
    <source>
        <strain evidence="17">KCTC 42964</strain>
    </source>
</reference>
<evidence type="ECO:0000259" key="15">
    <source>
        <dbReference type="PROSITE" id="PS50885"/>
    </source>
</evidence>
<dbReference type="Pfam" id="PF00015">
    <property type="entry name" value="MCPsignal"/>
    <property type="match status" value="1"/>
</dbReference>
<evidence type="ECO:0000313" key="17">
    <source>
        <dbReference type="Proteomes" id="UP001595528"/>
    </source>
</evidence>
<evidence type="ECO:0000259" key="14">
    <source>
        <dbReference type="PROSITE" id="PS50192"/>
    </source>
</evidence>
<comment type="caution">
    <text evidence="16">The sequence shown here is derived from an EMBL/GenBank/DDBJ whole genome shotgun (WGS) entry which is preliminary data.</text>
</comment>
<name>A0ABV7KW09_9PROT</name>
<dbReference type="InterPro" id="IPR000727">
    <property type="entry name" value="T_SNARE_dom"/>
</dbReference>
<keyword evidence="17" id="KW-1185">Reference proteome</keyword>
<dbReference type="Gene3D" id="1.10.287.950">
    <property type="entry name" value="Methyl-accepting chemotaxis protein"/>
    <property type="match status" value="1"/>
</dbReference>
<feature type="coiled-coil region" evidence="11">
    <location>
        <begin position="310"/>
        <end position="337"/>
    </location>
</feature>
<evidence type="ECO:0000256" key="12">
    <source>
        <dbReference type="SAM" id="Phobius"/>
    </source>
</evidence>
<organism evidence="16 17">
    <name type="scientific">Marinibaculum pumilum</name>
    <dbReference type="NCBI Taxonomy" id="1766165"/>
    <lineage>
        <taxon>Bacteria</taxon>
        <taxon>Pseudomonadati</taxon>
        <taxon>Pseudomonadota</taxon>
        <taxon>Alphaproteobacteria</taxon>
        <taxon>Rhodospirillales</taxon>
        <taxon>Rhodospirillaceae</taxon>
        <taxon>Marinibaculum</taxon>
    </lineage>
</organism>
<dbReference type="SUPFAM" id="SSF58104">
    <property type="entry name" value="Methyl-accepting chemotaxis protein (MCP) signaling domain"/>
    <property type="match status" value="1"/>
</dbReference>
<evidence type="ECO:0000313" key="16">
    <source>
        <dbReference type="EMBL" id="MFC3226350.1"/>
    </source>
</evidence>
<protein>
    <submittedName>
        <fullName evidence="16">Methyl-accepting chemotaxis protein</fullName>
    </submittedName>
</protein>
<feature type="domain" description="Methyl-accepting transducer" evidence="13">
    <location>
        <begin position="356"/>
        <end position="592"/>
    </location>
</feature>
<evidence type="ECO:0000256" key="2">
    <source>
        <dbReference type="ARBA" id="ARBA00022475"/>
    </source>
</evidence>